<evidence type="ECO:0000313" key="1">
    <source>
        <dbReference type="EMBL" id="CAI8000545.1"/>
    </source>
</evidence>
<dbReference type="GO" id="GO:0009254">
    <property type="term" value="P:peptidoglycan turnover"/>
    <property type="evidence" value="ECO:0007669"/>
    <property type="project" value="InterPro"/>
</dbReference>
<gene>
    <name evidence="1" type="ORF">GBAR_LOCUS2977</name>
</gene>
<dbReference type="EMBL" id="CASHTH010000409">
    <property type="protein sequence ID" value="CAI8000545.1"/>
    <property type="molecule type" value="Genomic_DNA"/>
</dbReference>
<dbReference type="AlphaFoldDB" id="A0AA35R2F0"/>
<dbReference type="GO" id="GO:0016773">
    <property type="term" value="F:phosphotransferase activity, alcohol group as acceptor"/>
    <property type="evidence" value="ECO:0007669"/>
    <property type="project" value="InterPro"/>
</dbReference>
<dbReference type="InterPro" id="IPR043129">
    <property type="entry name" value="ATPase_NBD"/>
</dbReference>
<keyword evidence="1" id="KW-0418">Kinase</keyword>
<evidence type="ECO:0000313" key="2">
    <source>
        <dbReference type="Proteomes" id="UP001174909"/>
    </source>
</evidence>
<reference evidence="1" key="1">
    <citation type="submission" date="2023-03" db="EMBL/GenBank/DDBJ databases">
        <authorList>
            <person name="Steffen K."/>
            <person name="Cardenas P."/>
        </authorList>
    </citation>
    <scope>NUCLEOTIDE SEQUENCE</scope>
</reference>
<dbReference type="PANTHER" id="PTHR30605:SF0">
    <property type="entry name" value="ANHYDRO-N-ACETYLMURAMIC ACID KINASE"/>
    <property type="match status" value="1"/>
</dbReference>
<name>A0AA35R2F0_GEOBA</name>
<keyword evidence="2" id="KW-1185">Reference proteome</keyword>
<proteinExistence type="predicted"/>
<dbReference type="PANTHER" id="PTHR30605">
    <property type="entry name" value="ANHYDRO-N-ACETYLMURAMIC ACID KINASE"/>
    <property type="match status" value="1"/>
</dbReference>
<dbReference type="GO" id="GO:0006040">
    <property type="term" value="P:amino sugar metabolic process"/>
    <property type="evidence" value="ECO:0007669"/>
    <property type="project" value="InterPro"/>
</dbReference>
<dbReference type="Proteomes" id="UP001174909">
    <property type="component" value="Unassembled WGS sequence"/>
</dbReference>
<organism evidence="1 2">
    <name type="scientific">Geodia barretti</name>
    <name type="common">Barrett's horny sponge</name>
    <dbReference type="NCBI Taxonomy" id="519541"/>
    <lineage>
        <taxon>Eukaryota</taxon>
        <taxon>Metazoa</taxon>
        <taxon>Porifera</taxon>
        <taxon>Demospongiae</taxon>
        <taxon>Heteroscleromorpha</taxon>
        <taxon>Tetractinellida</taxon>
        <taxon>Astrophorina</taxon>
        <taxon>Geodiidae</taxon>
        <taxon>Geodia</taxon>
    </lineage>
</organism>
<comment type="caution">
    <text evidence="1">The sequence shown here is derived from an EMBL/GenBank/DDBJ whole genome shotgun (WGS) entry which is preliminary data.</text>
</comment>
<dbReference type="Gene3D" id="3.30.420.40">
    <property type="match status" value="1"/>
</dbReference>
<sequence>MALVVGLISGTSMDGIDACLVEIRPSPNTDETIDEHDLEMRLLQFLTKPYPPAVREGLVRLCSGGEGERGVLGDVCRYNYLLGQLFAEAADEVVTRAGHSMSDITAIGSHGQTVCHLPQPRPLLHGYSVSSSLQLADPGVIAGRCGVTTVGDFRVADIALGGQGAPLIPYLDKTILQKHHTKTGGVGMLLNIGGISNITALLPVSQELIGFDCGPGNVLIDSMMKKLYGVEFDKDGLMALSGCVNQRLLDALVMKTRDYTDREPPKSLGKEEFGEDYEELISAHRTDGGLMSQDIIATLTDC</sequence>
<accession>A0AA35R2F0</accession>
<dbReference type="Pfam" id="PF03702">
    <property type="entry name" value="AnmK"/>
    <property type="match status" value="1"/>
</dbReference>
<protein>
    <submittedName>
        <fullName evidence="1">Anhydro-N-acetylmuramic acid kinase</fullName>
    </submittedName>
</protein>
<dbReference type="SUPFAM" id="SSF53067">
    <property type="entry name" value="Actin-like ATPase domain"/>
    <property type="match status" value="1"/>
</dbReference>
<dbReference type="InterPro" id="IPR005338">
    <property type="entry name" value="Anhydro_N_Ac-Mur_kinase"/>
</dbReference>
<dbReference type="GO" id="GO:0016301">
    <property type="term" value="F:kinase activity"/>
    <property type="evidence" value="ECO:0007669"/>
    <property type="project" value="UniProtKB-KW"/>
</dbReference>
<dbReference type="GO" id="GO:0005524">
    <property type="term" value="F:ATP binding"/>
    <property type="evidence" value="ECO:0007669"/>
    <property type="project" value="InterPro"/>
</dbReference>
<keyword evidence="1" id="KW-0808">Transferase</keyword>